<keyword evidence="2" id="KW-0812">Transmembrane</keyword>
<feature type="region of interest" description="Disordered" evidence="1">
    <location>
        <begin position="70"/>
        <end position="96"/>
    </location>
</feature>
<keyword evidence="2" id="KW-1133">Transmembrane helix</keyword>
<proteinExistence type="predicted"/>
<feature type="transmembrane region" description="Helical" evidence="2">
    <location>
        <begin position="147"/>
        <end position="163"/>
    </location>
</feature>
<evidence type="ECO:0000256" key="1">
    <source>
        <dbReference type="SAM" id="MobiDB-lite"/>
    </source>
</evidence>
<organism evidence="3">
    <name type="scientific">Oscillatoriales cyanobacterium SpSt-418</name>
    <dbReference type="NCBI Taxonomy" id="2282169"/>
    <lineage>
        <taxon>Bacteria</taxon>
        <taxon>Bacillati</taxon>
        <taxon>Cyanobacteriota</taxon>
        <taxon>Cyanophyceae</taxon>
        <taxon>Oscillatoriophycideae</taxon>
        <taxon>Oscillatoriales</taxon>
    </lineage>
</organism>
<dbReference type="EMBL" id="DSRU01000272">
    <property type="protein sequence ID" value="HFM99738.1"/>
    <property type="molecule type" value="Genomic_DNA"/>
</dbReference>
<evidence type="ECO:0000256" key="2">
    <source>
        <dbReference type="SAM" id="Phobius"/>
    </source>
</evidence>
<gene>
    <name evidence="3" type="ORF">ENR64_18690</name>
</gene>
<sequence length="227" mass="25197">MAFSSDEPIRIELLVNAGRPELLDGLEALYQLGLISDQQIRQICQTHLVSPLPEAPASVEVDDFAPPDFEAPEALPQPRRARRNRPQQKPTQTSTTANNAQLRFIPQVLHALMAEISVAWLLFLGVFLVVVSSAVLAASQWQNFPPLGQYAILLGYTCLFWLATVGTQRRASLQLTSQMLQIATLLLVPVNFWMMDGFRLWQSSIGVGGGVLDMGIRIRENMVTRTS</sequence>
<dbReference type="AlphaFoldDB" id="A0A7C3PIC7"/>
<accession>A0A7C3PIC7</accession>
<comment type="caution">
    <text evidence="3">The sequence shown here is derived from an EMBL/GenBank/DDBJ whole genome shotgun (WGS) entry which is preliminary data.</text>
</comment>
<feature type="transmembrane region" description="Helical" evidence="2">
    <location>
        <begin position="118"/>
        <end position="141"/>
    </location>
</feature>
<evidence type="ECO:0000313" key="3">
    <source>
        <dbReference type="EMBL" id="HFM99738.1"/>
    </source>
</evidence>
<protein>
    <submittedName>
        <fullName evidence="3">DUF2157 domain-containing protein</fullName>
    </submittedName>
</protein>
<name>A0A7C3PIC7_9CYAN</name>
<reference evidence="3" key="1">
    <citation type="journal article" date="2020" name="mSystems">
        <title>Genome- and Community-Level Interaction Insights into Carbon Utilization and Element Cycling Functions of Hydrothermarchaeota in Hydrothermal Sediment.</title>
        <authorList>
            <person name="Zhou Z."/>
            <person name="Liu Y."/>
            <person name="Xu W."/>
            <person name="Pan J."/>
            <person name="Luo Z.H."/>
            <person name="Li M."/>
        </authorList>
    </citation>
    <scope>NUCLEOTIDE SEQUENCE [LARGE SCALE GENOMIC DNA]</scope>
    <source>
        <strain evidence="3">SpSt-418</strain>
    </source>
</reference>
<keyword evidence="2" id="KW-0472">Membrane</keyword>